<gene>
    <name evidence="3" type="ORF">LEP1GSC108_0422</name>
</gene>
<name>M6Q8N4_9LEPT</name>
<dbReference type="EMBL" id="AHNU02000022">
    <property type="protein sequence ID" value="EMN91996.1"/>
    <property type="molecule type" value="Genomic_DNA"/>
</dbReference>
<evidence type="ECO:0000259" key="2">
    <source>
        <dbReference type="PROSITE" id="PS01124"/>
    </source>
</evidence>
<comment type="caution">
    <text evidence="3">The sequence shown here is derived from an EMBL/GenBank/DDBJ whole genome shotgun (WGS) entry which is preliminary data.</text>
</comment>
<reference evidence="3 4" key="1">
    <citation type="submission" date="2013-01" db="EMBL/GenBank/DDBJ databases">
        <authorList>
            <person name="Harkins D.M."/>
            <person name="Durkin A.S."/>
            <person name="Brinkac L.M."/>
            <person name="Haft D.H."/>
            <person name="Selengut J.D."/>
            <person name="Sanka R."/>
            <person name="DePew J."/>
            <person name="Purushe J."/>
            <person name="Chanthongthip A."/>
            <person name="Lattana O."/>
            <person name="Phetsouvanh R."/>
            <person name="Newton P.N."/>
            <person name="Vinetz J.M."/>
            <person name="Sutton G.G."/>
            <person name="Nierman W.C."/>
            <person name="Fouts D.E."/>
        </authorList>
    </citation>
    <scope>NUCLEOTIDE SEQUENCE [LARGE SCALE GENOMIC DNA]</scope>
    <source>
        <strain evidence="3 4">UI 13098</strain>
    </source>
</reference>
<evidence type="ECO:0000256" key="1">
    <source>
        <dbReference type="ARBA" id="ARBA00023125"/>
    </source>
</evidence>
<dbReference type="GO" id="GO:0003700">
    <property type="term" value="F:DNA-binding transcription factor activity"/>
    <property type="evidence" value="ECO:0007669"/>
    <property type="project" value="InterPro"/>
</dbReference>
<organism evidence="3 4">
    <name type="scientific">Leptospira weilii str. UI 13098</name>
    <dbReference type="NCBI Taxonomy" id="1088542"/>
    <lineage>
        <taxon>Bacteria</taxon>
        <taxon>Pseudomonadati</taxon>
        <taxon>Spirochaetota</taxon>
        <taxon>Spirochaetia</taxon>
        <taxon>Leptospirales</taxon>
        <taxon>Leptospiraceae</taxon>
        <taxon>Leptospira</taxon>
    </lineage>
</organism>
<dbReference type="PROSITE" id="PS01124">
    <property type="entry name" value="HTH_ARAC_FAMILY_2"/>
    <property type="match status" value="1"/>
</dbReference>
<dbReference type="PANTHER" id="PTHR43280">
    <property type="entry name" value="ARAC-FAMILY TRANSCRIPTIONAL REGULATOR"/>
    <property type="match status" value="1"/>
</dbReference>
<dbReference type="AlphaFoldDB" id="M6Q8N4"/>
<keyword evidence="1 3" id="KW-0238">DNA-binding</keyword>
<evidence type="ECO:0000313" key="4">
    <source>
        <dbReference type="Proteomes" id="UP000012118"/>
    </source>
</evidence>
<dbReference type="Gene3D" id="1.10.10.60">
    <property type="entry name" value="Homeodomain-like"/>
    <property type="match status" value="1"/>
</dbReference>
<sequence length="257" mass="30593">MSDLDLVKSETKNLFESPAVFNSARKICNRVFFLPFFFKYSKQIQNTFDSRLQNNLPKNIQNIDLEHIEFKLNSFLLNKDYNDEEFQKPDFAAFPGLSTHPASHPSDRKLNTGFTDFLNFKRLEESKQLISISKLPHNLLNIEFECGFNSLATFYRSCNKFYNCSPKELHKFFLDNLSVLRKKNIYEISARKLKLFSLTYRIQIFSFLLLWSILRSILRVKHSYKFYSSIVSYHLNQHNRIRFHDFINQWRPSPSNV</sequence>
<evidence type="ECO:0000313" key="3">
    <source>
        <dbReference type="EMBL" id="EMN91996.1"/>
    </source>
</evidence>
<dbReference type="InterPro" id="IPR018060">
    <property type="entry name" value="HTH_AraC"/>
</dbReference>
<protein>
    <submittedName>
        <fullName evidence="3">DNA-binding helix-turn-helix protein</fullName>
    </submittedName>
</protein>
<proteinExistence type="predicted"/>
<keyword evidence="4" id="KW-1185">Reference proteome</keyword>
<accession>M6Q8N4</accession>
<dbReference type="PANTHER" id="PTHR43280:SF29">
    <property type="entry name" value="ARAC-FAMILY TRANSCRIPTIONAL REGULATOR"/>
    <property type="match status" value="1"/>
</dbReference>
<dbReference type="GO" id="GO:0043565">
    <property type="term" value="F:sequence-specific DNA binding"/>
    <property type="evidence" value="ECO:0007669"/>
    <property type="project" value="InterPro"/>
</dbReference>
<feature type="domain" description="HTH araC/xylS-type" evidence="2">
    <location>
        <begin position="76"/>
        <end position="172"/>
    </location>
</feature>
<dbReference type="Proteomes" id="UP000012118">
    <property type="component" value="Unassembled WGS sequence"/>
</dbReference>